<dbReference type="SUPFAM" id="SSF48065">
    <property type="entry name" value="DBL homology domain (DH-domain)"/>
    <property type="match status" value="1"/>
</dbReference>
<dbReference type="InterPro" id="IPR001452">
    <property type="entry name" value="SH3_domain"/>
</dbReference>
<dbReference type="OrthoDB" id="2570713at2759"/>
<dbReference type="PROSITE" id="PS50010">
    <property type="entry name" value="DH_2"/>
    <property type="match status" value="1"/>
</dbReference>
<evidence type="ECO:0000256" key="1">
    <source>
        <dbReference type="ARBA" id="ARBA00022443"/>
    </source>
</evidence>
<dbReference type="InterPro" id="IPR051336">
    <property type="entry name" value="RhoGEF_Guanine_NuclExch_SF"/>
</dbReference>
<evidence type="ECO:0000313" key="8">
    <source>
        <dbReference type="Proteomes" id="UP000038040"/>
    </source>
</evidence>
<reference evidence="10" key="1">
    <citation type="submission" date="2017-02" db="UniProtKB">
        <authorList>
            <consortium name="WormBaseParasite"/>
        </authorList>
    </citation>
    <scope>IDENTIFICATION</scope>
</reference>
<dbReference type="EMBL" id="UYYG01001161">
    <property type="protein sequence ID" value="VDN57591.1"/>
    <property type="molecule type" value="Genomic_DNA"/>
</dbReference>
<evidence type="ECO:0000313" key="9">
    <source>
        <dbReference type="Proteomes" id="UP000274756"/>
    </source>
</evidence>
<dbReference type="SMART" id="SM00326">
    <property type="entry name" value="SH3"/>
    <property type="match status" value="1"/>
</dbReference>
<evidence type="ECO:0000256" key="2">
    <source>
        <dbReference type="ARBA" id="ARBA00022658"/>
    </source>
</evidence>
<evidence type="ECO:0000313" key="7">
    <source>
        <dbReference type="EMBL" id="VDN57591.1"/>
    </source>
</evidence>
<reference evidence="7 9" key="2">
    <citation type="submission" date="2018-11" db="EMBL/GenBank/DDBJ databases">
        <authorList>
            <consortium name="Pathogen Informatics"/>
        </authorList>
    </citation>
    <scope>NUCLEOTIDE SEQUENCE [LARGE SCALE GENOMIC DNA]</scope>
</reference>
<protein>
    <submittedName>
        <fullName evidence="10">SH3 domain-containing protein</fullName>
    </submittedName>
</protein>
<organism evidence="8 10">
    <name type="scientific">Dracunculus medinensis</name>
    <name type="common">Guinea worm</name>
    <dbReference type="NCBI Taxonomy" id="318479"/>
    <lineage>
        <taxon>Eukaryota</taxon>
        <taxon>Metazoa</taxon>
        <taxon>Ecdysozoa</taxon>
        <taxon>Nematoda</taxon>
        <taxon>Chromadorea</taxon>
        <taxon>Rhabditida</taxon>
        <taxon>Spirurina</taxon>
        <taxon>Dracunculoidea</taxon>
        <taxon>Dracunculidae</taxon>
        <taxon>Dracunculus</taxon>
    </lineage>
</organism>
<feature type="domain" description="SH3" evidence="5">
    <location>
        <begin position="70"/>
        <end position="134"/>
    </location>
</feature>
<dbReference type="InterPro" id="IPR035899">
    <property type="entry name" value="DBL_dom_sf"/>
</dbReference>
<evidence type="ECO:0000259" key="6">
    <source>
        <dbReference type="PROSITE" id="PS50010"/>
    </source>
</evidence>
<dbReference type="Proteomes" id="UP000038040">
    <property type="component" value="Unplaced"/>
</dbReference>
<dbReference type="Gene3D" id="2.30.30.40">
    <property type="entry name" value="SH3 Domains"/>
    <property type="match status" value="1"/>
</dbReference>
<feature type="domain" description="DH" evidence="6">
    <location>
        <begin position="161"/>
        <end position="282"/>
    </location>
</feature>
<dbReference type="InterPro" id="IPR000219">
    <property type="entry name" value="DH_dom"/>
</dbReference>
<dbReference type="PROSITE" id="PS50002">
    <property type="entry name" value="SH3"/>
    <property type="match status" value="1"/>
</dbReference>
<dbReference type="STRING" id="318479.A0A0N4U918"/>
<gene>
    <name evidence="7" type="ORF">DME_LOCUS7564</name>
</gene>
<dbReference type="WBParaSite" id="DME_0000355901-mRNA-1">
    <property type="protein sequence ID" value="DME_0000355901-mRNA-1"/>
    <property type="gene ID" value="DME_0000355901"/>
</dbReference>
<keyword evidence="2" id="KW-0344">Guanine-nucleotide releasing factor</keyword>
<feature type="region of interest" description="Disordered" evidence="4">
    <location>
        <begin position="39"/>
        <end position="64"/>
    </location>
</feature>
<evidence type="ECO:0000313" key="10">
    <source>
        <dbReference type="WBParaSite" id="DME_0000355901-mRNA-1"/>
    </source>
</evidence>
<dbReference type="GO" id="GO:0005737">
    <property type="term" value="C:cytoplasm"/>
    <property type="evidence" value="ECO:0007669"/>
    <property type="project" value="TreeGrafter"/>
</dbReference>
<dbReference type="GO" id="GO:0005085">
    <property type="term" value="F:guanyl-nucleotide exchange factor activity"/>
    <property type="evidence" value="ECO:0007669"/>
    <property type="project" value="UniProtKB-KW"/>
</dbReference>
<dbReference type="Gene3D" id="1.20.900.10">
    <property type="entry name" value="Dbl homology (DH) domain"/>
    <property type="match status" value="1"/>
</dbReference>
<dbReference type="SUPFAM" id="SSF50044">
    <property type="entry name" value="SH3-domain"/>
    <property type="match status" value="1"/>
</dbReference>
<dbReference type="Proteomes" id="UP000274756">
    <property type="component" value="Unassembled WGS sequence"/>
</dbReference>
<dbReference type="Pfam" id="PF00018">
    <property type="entry name" value="SH3_1"/>
    <property type="match status" value="1"/>
</dbReference>
<accession>A0A0N4U918</accession>
<sequence length="307" mass="35690">MNNWYEIFIENNHIITKNRSRNFRKFTATEDVSYSSHTSRSSFRSESVTQKTNHCGRSTSSEIISSSETRSLPVYIAIHDYTPEPNDSDSVALEQGQIVEVLDKKNASSWLIRTKARPPKSGWVPGCFFETPTEYYKQRRRTREISEAEMNMSEEQQAIMKRDQVYHDLLRSEEEFVEGLRHVVDNYIRTFEDEWVPQQIKKIKEDLASNIKELYNFHAKYVVQEFGKSAKFLGFAPMTRLTLVSNNIGGVLLKGLQYYSDDPGKVGQTFIRLEKDFDHHVYFHEKMPSLLKCLADATVNEFIQVSV</sequence>
<dbReference type="PANTHER" id="PTHR22826">
    <property type="entry name" value="RHO GUANINE EXCHANGE FACTOR-RELATED"/>
    <property type="match status" value="1"/>
</dbReference>
<evidence type="ECO:0000256" key="3">
    <source>
        <dbReference type="PROSITE-ProRule" id="PRU00192"/>
    </source>
</evidence>
<keyword evidence="9" id="KW-1185">Reference proteome</keyword>
<dbReference type="AlphaFoldDB" id="A0A0N4U918"/>
<dbReference type="Pfam" id="PF00621">
    <property type="entry name" value="RhoGEF"/>
    <property type="match status" value="1"/>
</dbReference>
<evidence type="ECO:0000256" key="4">
    <source>
        <dbReference type="SAM" id="MobiDB-lite"/>
    </source>
</evidence>
<evidence type="ECO:0000259" key="5">
    <source>
        <dbReference type="PROSITE" id="PS50002"/>
    </source>
</evidence>
<proteinExistence type="predicted"/>
<dbReference type="InterPro" id="IPR036028">
    <property type="entry name" value="SH3-like_dom_sf"/>
</dbReference>
<keyword evidence="1 3" id="KW-0728">SH3 domain</keyword>
<name>A0A0N4U918_DRAME</name>